<dbReference type="PANTHER" id="PTHR42844:SF1">
    <property type="entry name" value="DIHYDRONEOPTERIN ALDOLASE 1-RELATED"/>
    <property type="match status" value="1"/>
</dbReference>
<dbReference type="PANTHER" id="PTHR42844">
    <property type="entry name" value="DIHYDRONEOPTERIN ALDOLASE 1-RELATED"/>
    <property type="match status" value="1"/>
</dbReference>
<dbReference type="EMBL" id="VOXD01000014">
    <property type="protein sequence ID" value="TXF89399.1"/>
    <property type="molecule type" value="Genomic_DNA"/>
</dbReference>
<dbReference type="Pfam" id="PF02152">
    <property type="entry name" value="FolB"/>
    <property type="match status" value="1"/>
</dbReference>
<sequence length="258" mass="27862">MTAKIGLEDVRIHAPHGFFEEEHLMGNEFSIDVEVEASIAGAAQNDDLGGTVNYATIYYLIQAEMKKPTQLLEALAYRMGNRILNQFDTVSSVKLRLRKLNPPLGGKVGAAVVEVSLGASSAGGFGGGSSARQDTYEDPGGFDDDDFGSPAGGGFGGGFSGGGISGFIQKPPPTMPVFDEAAFSDMDDEEDWDDDEEFDDDEPEFDIPDAGEIDDDEDGFEDFSDDDFDDMDFDDDMDFGDLDLGDLDLGDFDINDFK</sequence>
<keyword evidence="4 6" id="KW-0289">Folate biosynthesis</keyword>
<evidence type="ECO:0000256" key="6">
    <source>
        <dbReference type="RuleBase" id="RU362079"/>
    </source>
</evidence>
<dbReference type="GO" id="GO:0005737">
    <property type="term" value="C:cytoplasm"/>
    <property type="evidence" value="ECO:0007669"/>
    <property type="project" value="TreeGrafter"/>
</dbReference>
<evidence type="ECO:0000256" key="7">
    <source>
        <dbReference type="SAM" id="MobiDB-lite"/>
    </source>
</evidence>
<protein>
    <recommendedName>
        <fullName evidence="6">7,8-dihydroneopterin aldolase</fullName>
        <ecNumber evidence="6">4.1.2.25</ecNumber>
    </recommendedName>
</protein>
<dbReference type="GO" id="GO:0046654">
    <property type="term" value="P:tetrahydrofolate biosynthetic process"/>
    <property type="evidence" value="ECO:0007669"/>
    <property type="project" value="UniProtKB-UniRule"/>
</dbReference>
<keyword evidence="5 6" id="KW-0456">Lyase</keyword>
<feature type="region of interest" description="Disordered" evidence="7">
    <location>
        <begin position="123"/>
        <end position="155"/>
    </location>
</feature>
<feature type="compositionally biased region" description="Acidic residues" evidence="7">
    <location>
        <begin position="136"/>
        <end position="147"/>
    </location>
</feature>
<comment type="similarity">
    <text evidence="3 6">Belongs to the DHNA family.</text>
</comment>
<keyword evidence="10" id="KW-1185">Reference proteome</keyword>
<dbReference type="InterPro" id="IPR006156">
    <property type="entry name" value="Dihydroneopterin_aldolase"/>
</dbReference>
<dbReference type="InterPro" id="IPR043133">
    <property type="entry name" value="GTP-CH-I_C/QueF"/>
</dbReference>
<evidence type="ECO:0000256" key="2">
    <source>
        <dbReference type="ARBA" id="ARBA00005013"/>
    </source>
</evidence>
<dbReference type="RefSeq" id="WP_147930709.1">
    <property type="nucleotide sequence ID" value="NZ_VOXD01000014.1"/>
</dbReference>
<dbReference type="OrthoDB" id="9803748at2"/>
<dbReference type="SMART" id="SM00905">
    <property type="entry name" value="FolB"/>
    <property type="match status" value="1"/>
</dbReference>
<dbReference type="NCBIfam" id="TIGR00525">
    <property type="entry name" value="folB"/>
    <property type="match status" value="1"/>
</dbReference>
<gene>
    <name evidence="9" type="primary">folB</name>
    <name evidence="9" type="ORF">FUA23_10560</name>
</gene>
<name>A0A5C7FGD0_9BACT</name>
<evidence type="ECO:0000256" key="4">
    <source>
        <dbReference type="ARBA" id="ARBA00022909"/>
    </source>
</evidence>
<evidence type="ECO:0000313" key="9">
    <source>
        <dbReference type="EMBL" id="TXF89399.1"/>
    </source>
</evidence>
<feature type="compositionally biased region" description="Acidic residues" evidence="7">
    <location>
        <begin position="185"/>
        <end position="239"/>
    </location>
</feature>
<dbReference type="Gene3D" id="3.30.1130.10">
    <property type="match status" value="1"/>
</dbReference>
<proteinExistence type="inferred from homology"/>
<evidence type="ECO:0000256" key="5">
    <source>
        <dbReference type="ARBA" id="ARBA00023239"/>
    </source>
</evidence>
<evidence type="ECO:0000256" key="1">
    <source>
        <dbReference type="ARBA" id="ARBA00001353"/>
    </source>
</evidence>
<comment type="caution">
    <text evidence="9">The sequence shown here is derived from an EMBL/GenBank/DDBJ whole genome shotgun (WGS) entry which is preliminary data.</text>
</comment>
<dbReference type="EC" id="4.1.2.25" evidence="6"/>
<feature type="domain" description="Dihydroneopterin aldolase/epimerase" evidence="8">
    <location>
        <begin position="5"/>
        <end position="115"/>
    </location>
</feature>
<comment type="function">
    <text evidence="6">Catalyzes the conversion of 7,8-dihydroneopterin to 6-hydroxymethyl-7,8-dihydropterin.</text>
</comment>
<comment type="pathway">
    <text evidence="2 6">Cofactor biosynthesis; tetrahydrofolate biosynthesis; 2-amino-4-hydroxy-6-hydroxymethyl-7,8-dihydropteridine diphosphate from 7,8-dihydroneopterin triphosphate: step 3/4.</text>
</comment>
<dbReference type="NCBIfam" id="TIGR00526">
    <property type="entry name" value="folB_dom"/>
    <property type="match status" value="1"/>
</dbReference>
<evidence type="ECO:0000256" key="3">
    <source>
        <dbReference type="ARBA" id="ARBA00005708"/>
    </source>
</evidence>
<comment type="catalytic activity">
    <reaction evidence="1 6">
        <text>7,8-dihydroneopterin = 6-hydroxymethyl-7,8-dihydropterin + glycolaldehyde</text>
        <dbReference type="Rhea" id="RHEA:10540"/>
        <dbReference type="ChEBI" id="CHEBI:17001"/>
        <dbReference type="ChEBI" id="CHEBI:17071"/>
        <dbReference type="ChEBI" id="CHEBI:44841"/>
        <dbReference type="EC" id="4.1.2.25"/>
    </reaction>
</comment>
<organism evidence="9 10">
    <name type="scientific">Neolewinella aurantiaca</name>
    <dbReference type="NCBI Taxonomy" id="2602767"/>
    <lineage>
        <taxon>Bacteria</taxon>
        <taxon>Pseudomonadati</taxon>
        <taxon>Bacteroidota</taxon>
        <taxon>Saprospiria</taxon>
        <taxon>Saprospirales</taxon>
        <taxon>Lewinellaceae</taxon>
        <taxon>Neolewinella</taxon>
    </lineage>
</organism>
<dbReference type="UniPathway" id="UPA00077">
    <property type="reaction ID" value="UER00154"/>
</dbReference>
<evidence type="ECO:0000313" key="10">
    <source>
        <dbReference type="Proteomes" id="UP000321907"/>
    </source>
</evidence>
<dbReference type="Proteomes" id="UP000321907">
    <property type="component" value="Unassembled WGS sequence"/>
</dbReference>
<dbReference type="SUPFAM" id="SSF55620">
    <property type="entry name" value="Tetrahydrobiopterin biosynthesis enzymes-like"/>
    <property type="match status" value="1"/>
</dbReference>
<dbReference type="GO" id="GO:0046656">
    <property type="term" value="P:folic acid biosynthetic process"/>
    <property type="evidence" value="ECO:0007669"/>
    <property type="project" value="UniProtKB-UniRule"/>
</dbReference>
<reference evidence="9 10" key="1">
    <citation type="submission" date="2019-08" db="EMBL/GenBank/DDBJ databases">
        <title>Lewinella sp. strain SSH13 Genome sequencing and assembly.</title>
        <authorList>
            <person name="Kim I."/>
        </authorList>
    </citation>
    <scope>NUCLEOTIDE SEQUENCE [LARGE SCALE GENOMIC DNA]</scope>
    <source>
        <strain evidence="9 10">SSH13</strain>
    </source>
</reference>
<dbReference type="AlphaFoldDB" id="A0A5C7FGD0"/>
<feature type="region of interest" description="Disordered" evidence="7">
    <location>
        <begin position="167"/>
        <end position="239"/>
    </location>
</feature>
<dbReference type="InterPro" id="IPR006157">
    <property type="entry name" value="FolB_dom"/>
</dbReference>
<dbReference type="GO" id="GO:0004150">
    <property type="term" value="F:dihydroneopterin aldolase activity"/>
    <property type="evidence" value="ECO:0007669"/>
    <property type="project" value="UniProtKB-UniRule"/>
</dbReference>
<accession>A0A5C7FGD0</accession>
<evidence type="ECO:0000259" key="8">
    <source>
        <dbReference type="SMART" id="SM00905"/>
    </source>
</evidence>